<organism evidence="2 3">
    <name type="scientific">Pocillopora meandrina</name>
    <dbReference type="NCBI Taxonomy" id="46732"/>
    <lineage>
        <taxon>Eukaryota</taxon>
        <taxon>Metazoa</taxon>
        <taxon>Cnidaria</taxon>
        <taxon>Anthozoa</taxon>
        <taxon>Hexacorallia</taxon>
        <taxon>Scleractinia</taxon>
        <taxon>Astrocoeniina</taxon>
        <taxon>Pocilloporidae</taxon>
        <taxon>Pocillopora</taxon>
    </lineage>
</organism>
<dbReference type="Proteomes" id="UP001159428">
    <property type="component" value="Unassembled WGS sequence"/>
</dbReference>
<dbReference type="EMBL" id="CALNXJ010000053">
    <property type="protein sequence ID" value="CAH3153387.1"/>
    <property type="molecule type" value="Genomic_DNA"/>
</dbReference>
<dbReference type="SMART" id="SM00473">
    <property type="entry name" value="PAN_AP"/>
    <property type="match status" value="1"/>
</dbReference>
<evidence type="ECO:0000313" key="3">
    <source>
        <dbReference type="Proteomes" id="UP001159428"/>
    </source>
</evidence>
<dbReference type="InterPro" id="IPR003609">
    <property type="entry name" value="Pan_app"/>
</dbReference>
<evidence type="ECO:0000259" key="1">
    <source>
        <dbReference type="PROSITE" id="PS50948"/>
    </source>
</evidence>
<gene>
    <name evidence="2" type="ORF">PMEA_00027087</name>
</gene>
<keyword evidence="3" id="KW-1185">Reference proteome</keyword>
<evidence type="ECO:0000313" key="2">
    <source>
        <dbReference type="EMBL" id="CAH3153387.1"/>
    </source>
</evidence>
<feature type="domain" description="Apple" evidence="1">
    <location>
        <begin position="9"/>
        <end position="92"/>
    </location>
</feature>
<dbReference type="PROSITE" id="PS50948">
    <property type="entry name" value="PAN"/>
    <property type="match status" value="1"/>
</dbReference>
<name>A0AAU9XNP0_9CNID</name>
<dbReference type="Gene3D" id="3.50.4.10">
    <property type="entry name" value="Hepatocyte Growth Factor"/>
    <property type="match status" value="1"/>
</dbReference>
<proteinExistence type="predicted"/>
<dbReference type="SUPFAM" id="SSF57414">
    <property type="entry name" value="Hairpin loop containing domain-like"/>
    <property type="match status" value="1"/>
</dbReference>
<feature type="non-terminal residue" evidence="2">
    <location>
        <position position="181"/>
    </location>
</feature>
<feature type="non-terminal residue" evidence="2">
    <location>
        <position position="1"/>
    </location>
</feature>
<reference evidence="2 3" key="1">
    <citation type="submission" date="2022-05" db="EMBL/GenBank/DDBJ databases">
        <authorList>
            <consortium name="Genoscope - CEA"/>
            <person name="William W."/>
        </authorList>
    </citation>
    <scope>NUCLEOTIDE SEQUENCE [LARGE SCALE GENOMIC DNA]</scope>
</reference>
<sequence length="181" mass="20108">DKAAAPSNINDSLAEFLPYPDLRLSGHHKISFQQLSVGECAQLCLQVARLNIYNCSSFEHITATRDCLLMELSCKDRELLIDNSRSFYQLKGSPNETLSCIAVPSSTSLSTSFIRPSTASQIASLTTTIATFQDTPKLKNGSNNLSFQVKLLLKNESWRVSYENRSSDMFMNISSTVKQNV</sequence>
<dbReference type="AlphaFoldDB" id="A0AAU9XNP0"/>
<accession>A0AAU9XNP0</accession>
<comment type="caution">
    <text evidence="2">The sequence shown here is derived from an EMBL/GenBank/DDBJ whole genome shotgun (WGS) entry which is preliminary data.</text>
</comment>
<dbReference type="Pfam" id="PF00024">
    <property type="entry name" value="PAN_1"/>
    <property type="match status" value="1"/>
</dbReference>
<protein>
    <recommendedName>
        <fullName evidence="1">Apple domain-containing protein</fullName>
    </recommendedName>
</protein>